<dbReference type="PANTHER" id="PTHR30576:SF21">
    <property type="entry name" value="UDP-GLUCOSE:UNDECAPRENYL-PHOSPHATE GLUCOSE-1-PHOSPHATE TRANSFERASE"/>
    <property type="match status" value="1"/>
</dbReference>
<evidence type="ECO:0000256" key="6">
    <source>
        <dbReference type="ARBA" id="ARBA00023136"/>
    </source>
</evidence>
<dbReference type="GO" id="GO:0089702">
    <property type="term" value="F:undecaprenyl-phosphate glucose phosphotransferase activity"/>
    <property type="evidence" value="ECO:0007669"/>
    <property type="project" value="TreeGrafter"/>
</dbReference>
<dbReference type="InterPro" id="IPR017475">
    <property type="entry name" value="EPS_sugar_tfrase"/>
</dbReference>
<evidence type="ECO:0000313" key="9">
    <source>
        <dbReference type="EMBL" id="ANJ68405.1"/>
    </source>
</evidence>
<dbReference type="EMBL" id="CP016027">
    <property type="protein sequence ID" value="ANJ68405.1"/>
    <property type="molecule type" value="Genomic_DNA"/>
</dbReference>
<evidence type="ECO:0000256" key="4">
    <source>
        <dbReference type="ARBA" id="ARBA00022692"/>
    </source>
</evidence>
<dbReference type="NCBIfam" id="TIGR03023">
    <property type="entry name" value="WcaJ_sugtrans"/>
    <property type="match status" value="1"/>
</dbReference>
<dbReference type="InterPro" id="IPR017473">
    <property type="entry name" value="Undecaprenyl-P_gluc_Ptfrase"/>
</dbReference>
<dbReference type="STRING" id="1860122.A9404_09610"/>
<feature type="transmembrane region" description="Helical" evidence="7">
    <location>
        <begin position="36"/>
        <end position="58"/>
    </location>
</feature>
<accession>A0A191ZKL7</accession>
<organism evidence="9 10">
    <name type="scientific">Halothiobacillus diazotrophicus</name>
    <dbReference type="NCBI Taxonomy" id="1860122"/>
    <lineage>
        <taxon>Bacteria</taxon>
        <taxon>Pseudomonadati</taxon>
        <taxon>Pseudomonadota</taxon>
        <taxon>Gammaproteobacteria</taxon>
        <taxon>Chromatiales</taxon>
        <taxon>Halothiobacillaceae</taxon>
        <taxon>Halothiobacillus</taxon>
    </lineage>
</organism>
<evidence type="ECO:0000256" key="5">
    <source>
        <dbReference type="ARBA" id="ARBA00022989"/>
    </source>
</evidence>
<evidence type="ECO:0000313" key="10">
    <source>
        <dbReference type="Proteomes" id="UP000078596"/>
    </source>
</evidence>
<dbReference type="GO" id="GO:0016020">
    <property type="term" value="C:membrane"/>
    <property type="evidence" value="ECO:0007669"/>
    <property type="project" value="UniProtKB-SubCell"/>
</dbReference>
<comment type="similarity">
    <text evidence="2">Belongs to the bacterial sugar transferase family.</text>
</comment>
<gene>
    <name evidence="9" type="ORF">A9404_09610</name>
</gene>
<reference evidence="9 10" key="1">
    <citation type="submission" date="2016-06" db="EMBL/GenBank/DDBJ databases">
        <title>Insight into the functional genes involving in sulfur oxidation in Pearl River water.</title>
        <authorList>
            <person name="Luo J."/>
            <person name="Tan X."/>
            <person name="Lin W."/>
        </authorList>
    </citation>
    <scope>NUCLEOTIDE SEQUENCE [LARGE SCALE GENOMIC DNA]</scope>
    <source>
        <strain evidence="9 10">LS2</strain>
    </source>
</reference>
<dbReference type="Proteomes" id="UP000078596">
    <property type="component" value="Chromosome"/>
</dbReference>
<keyword evidence="4 7" id="KW-0812">Transmembrane</keyword>
<feature type="transmembrane region" description="Helical" evidence="7">
    <location>
        <begin position="102"/>
        <end position="124"/>
    </location>
</feature>
<evidence type="ECO:0000256" key="7">
    <source>
        <dbReference type="SAM" id="Phobius"/>
    </source>
</evidence>
<keyword evidence="10" id="KW-1185">Reference proteome</keyword>
<evidence type="ECO:0000256" key="3">
    <source>
        <dbReference type="ARBA" id="ARBA00022679"/>
    </source>
</evidence>
<evidence type="ECO:0000256" key="2">
    <source>
        <dbReference type="ARBA" id="ARBA00006464"/>
    </source>
</evidence>
<dbReference type="AlphaFoldDB" id="A0A191ZKL7"/>
<dbReference type="Gene3D" id="3.40.50.720">
    <property type="entry name" value="NAD(P)-binding Rossmann-like Domain"/>
    <property type="match status" value="1"/>
</dbReference>
<sequence length="456" mass="51491">MISLVTRILDVLLVGVGGVIAYGARFGLENLPPSTSYSALLLIGGLLVAIVFPLVGVYDSWRARGLWAPAVRVVGAWALVLVSLFALLILMKLGTTYSRLWLGFWAVIGAALLSLLRLVVYYVLRIMRKRGYNRRRAVVVGCGPLARDLIRRAREETWAGFEVSAVFDAGGNDRALPDEPLRPLDTLFDYVSGHDIDEVWIAVPLEQTRRLRDVLESLRFSTANVRFVPDLFGLFLINHGVSQILDMPMFDLTASPMTGVNRLVKGLEDRLLSLMILIVISPLLLVLAIGVKLSSPGPVFFRQQRLGWDGKTFEIYKFRSMRQHDEPEGQIVQATRDDPRLTRLGAWMRRTSLDELPQFINVLQGRMSIVGPRPHAIAHNEAYKDQVAGYMLRHKVKPGITGWAQVNGWRGETDTLEKMQRRVEHDLYYIEHWSLAFDLKIIFLTLLKGFVNKNAY</sequence>
<dbReference type="KEGG" id="haz:A9404_09610"/>
<feature type="transmembrane region" description="Helical" evidence="7">
    <location>
        <begin position="70"/>
        <end position="90"/>
    </location>
</feature>
<protein>
    <submittedName>
        <fullName evidence="9">Undecaprenyl-phosphate glucose phosphotransferase</fullName>
    </submittedName>
</protein>
<name>A0A191ZKL7_9GAMM</name>
<dbReference type="SUPFAM" id="SSF51735">
    <property type="entry name" value="NAD(P)-binding Rossmann-fold domains"/>
    <property type="match status" value="1"/>
</dbReference>
<dbReference type="InterPro" id="IPR003362">
    <property type="entry name" value="Bact_transf"/>
</dbReference>
<keyword evidence="5 7" id="KW-1133">Transmembrane helix</keyword>
<evidence type="ECO:0000256" key="1">
    <source>
        <dbReference type="ARBA" id="ARBA00004141"/>
    </source>
</evidence>
<keyword evidence="3 9" id="KW-0808">Transferase</keyword>
<feature type="transmembrane region" description="Helical" evidence="7">
    <location>
        <begin position="271"/>
        <end position="291"/>
    </location>
</feature>
<feature type="domain" description="Bacterial sugar transferase" evidence="8">
    <location>
        <begin position="266"/>
        <end position="448"/>
    </location>
</feature>
<feature type="transmembrane region" description="Helical" evidence="7">
    <location>
        <begin position="7"/>
        <end position="24"/>
    </location>
</feature>
<dbReference type="InterPro" id="IPR036291">
    <property type="entry name" value="NAD(P)-bd_dom_sf"/>
</dbReference>
<dbReference type="Pfam" id="PF02397">
    <property type="entry name" value="Bac_transf"/>
    <property type="match status" value="1"/>
</dbReference>
<dbReference type="NCBIfam" id="TIGR03025">
    <property type="entry name" value="EPS_sugtrans"/>
    <property type="match status" value="1"/>
</dbReference>
<dbReference type="Pfam" id="PF13727">
    <property type="entry name" value="CoA_binding_3"/>
    <property type="match status" value="1"/>
</dbReference>
<keyword evidence="6 7" id="KW-0472">Membrane</keyword>
<dbReference type="PANTHER" id="PTHR30576">
    <property type="entry name" value="COLANIC BIOSYNTHESIS UDP-GLUCOSE LIPID CARRIER TRANSFERASE"/>
    <property type="match status" value="1"/>
</dbReference>
<dbReference type="GO" id="GO:0009242">
    <property type="term" value="P:colanic acid biosynthetic process"/>
    <property type="evidence" value="ECO:0007669"/>
    <property type="project" value="TreeGrafter"/>
</dbReference>
<comment type="subcellular location">
    <subcellularLocation>
        <location evidence="1">Membrane</location>
        <topology evidence="1">Multi-pass membrane protein</topology>
    </subcellularLocation>
</comment>
<proteinExistence type="inferred from homology"/>
<evidence type="ECO:0000259" key="8">
    <source>
        <dbReference type="Pfam" id="PF02397"/>
    </source>
</evidence>